<evidence type="ECO:0000256" key="1">
    <source>
        <dbReference type="SAM" id="MobiDB-lite"/>
    </source>
</evidence>
<dbReference type="Proteomes" id="UP000186817">
    <property type="component" value="Unassembled WGS sequence"/>
</dbReference>
<organism evidence="2 3">
    <name type="scientific">Symbiodinium microadriaticum</name>
    <name type="common">Dinoflagellate</name>
    <name type="synonym">Zooxanthella microadriatica</name>
    <dbReference type="NCBI Taxonomy" id="2951"/>
    <lineage>
        <taxon>Eukaryota</taxon>
        <taxon>Sar</taxon>
        <taxon>Alveolata</taxon>
        <taxon>Dinophyceae</taxon>
        <taxon>Suessiales</taxon>
        <taxon>Symbiodiniaceae</taxon>
        <taxon>Symbiodinium</taxon>
    </lineage>
</organism>
<keyword evidence="3" id="KW-1185">Reference proteome</keyword>
<name>A0A1Q9ETZ9_SYMMI</name>
<comment type="caution">
    <text evidence="2">The sequence shown here is derived from an EMBL/GenBank/DDBJ whole genome shotgun (WGS) entry which is preliminary data.</text>
</comment>
<dbReference type="AlphaFoldDB" id="A0A1Q9ETZ9"/>
<dbReference type="EMBL" id="LSRX01000070">
    <property type="protein sequence ID" value="OLQ10877.1"/>
    <property type="molecule type" value="Genomic_DNA"/>
</dbReference>
<evidence type="ECO:0000313" key="3">
    <source>
        <dbReference type="Proteomes" id="UP000186817"/>
    </source>
</evidence>
<sequence length="121" mass="13015">MFDFDELEVAEDKDAAKQQGEGAEQEVKFGVQGTPFLQLGDPVYALGLTQAPKEVVKTIPAQVETPEVVKAVLWVPVEIPLKPAAAGKVATPPFIKEEVTSIPVAQEPERIKAPVEAALRV</sequence>
<reference evidence="2 3" key="1">
    <citation type="submission" date="2016-02" db="EMBL/GenBank/DDBJ databases">
        <title>Genome analysis of coral dinoflagellate symbionts highlights evolutionary adaptations to a symbiotic lifestyle.</title>
        <authorList>
            <person name="Aranda M."/>
            <person name="Li Y."/>
            <person name="Liew Y.J."/>
            <person name="Baumgarten S."/>
            <person name="Simakov O."/>
            <person name="Wilson M."/>
            <person name="Piel J."/>
            <person name="Ashoor H."/>
            <person name="Bougouffa S."/>
            <person name="Bajic V.B."/>
            <person name="Ryu T."/>
            <person name="Ravasi T."/>
            <person name="Bayer T."/>
            <person name="Micklem G."/>
            <person name="Kim H."/>
            <person name="Bhak J."/>
            <person name="Lajeunesse T.C."/>
            <person name="Voolstra C.R."/>
        </authorList>
    </citation>
    <scope>NUCLEOTIDE SEQUENCE [LARGE SCALE GENOMIC DNA]</scope>
    <source>
        <strain evidence="2 3">CCMP2467</strain>
    </source>
</reference>
<protein>
    <submittedName>
        <fullName evidence="2">Uncharacterized protein</fullName>
    </submittedName>
</protein>
<accession>A0A1Q9ETZ9</accession>
<gene>
    <name evidence="2" type="ORF">AK812_SmicGene5346</name>
</gene>
<evidence type="ECO:0000313" key="2">
    <source>
        <dbReference type="EMBL" id="OLQ10877.1"/>
    </source>
</evidence>
<feature type="region of interest" description="Disordered" evidence="1">
    <location>
        <begin position="1"/>
        <end position="25"/>
    </location>
</feature>
<proteinExistence type="predicted"/>